<accession>A0ABS7PPL2</accession>
<dbReference type="SUPFAM" id="SSF47598">
    <property type="entry name" value="Ribbon-helix-helix"/>
    <property type="match status" value="1"/>
</dbReference>
<proteinExistence type="predicted"/>
<dbReference type="InterPro" id="IPR010985">
    <property type="entry name" value="Ribbon_hlx_hlx"/>
</dbReference>
<dbReference type="RefSeq" id="WP_222990316.1">
    <property type="nucleotide sequence ID" value="NZ_JAINVV010000005.1"/>
</dbReference>
<comment type="caution">
    <text evidence="1">The sequence shown here is derived from an EMBL/GenBank/DDBJ whole genome shotgun (WGS) entry which is preliminary data.</text>
</comment>
<sequence length="132" mass="14640">MAGKVRHQLFLPRATSDRLEALASRPGVSKSALLAEAVSAWLDRRGRSELDDRFGLRLDRMIELLDRLARDSHIQLETLALFIRYELAINPPLAPDDHAGRAVAAKRFEAFLLQVARQVSAGQRSLEPGEAG</sequence>
<evidence type="ECO:0000313" key="2">
    <source>
        <dbReference type="Proteomes" id="UP000706039"/>
    </source>
</evidence>
<protein>
    <submittedName>
        <fullName evidence="1">CopG family transcriptional regulator</fullName>
    </submittedName>
</protein>
<dbReference type="Proteomes" id="UP000706039">
    <property type="component" value="Unassembled WGS sequence"/>
</dbReference>
<evidence type="ECO:0000313" key="1">
    <source>
        <dbReference type="EMBL" id="MBY8823198.1"/>
    </source>
</evidence>
<keyword evidence="2" id="KW-1185">Reference proteome</keyword>
<dbReference type="EMBL" id="JAINVV010000005">
    <property type="protein sequence ID" value="MBY8823198.1"/>
    <property type="molecule type" value="Genomic_DNA"/>
</dbReference>
<name>A0ABS7PPL2_9SPHN</name>
<gene>
    <name evidence="1" type="ORF">K7G82_12910</name>
</gene>
<reference evidence="1 2" key="1">
    <citation type="submission" date="2021-08" db="EMBL/GenBank/DDBJ databases">
        <authorList>
            <person name="Tuo L."/>
        </authorList>
    </citation>
    <scope>NUCLEOTIDE SEQUENCE [LARGE SCALE GENOMIC DNA]</scope>
    <source>
        <strain evidence="1 2">JCM 31229</strain>
    </source>
</reference>
<organism evidence="1 2">
    <name type="scientific">Sphingomonas colocasiae</name>
    <dbReference type="NCBI Taxonomy" id="1848973"/>
    <lineage>
        <taxon>Bacteria</taxon>
        <taxon>Pseudomonadati</taxon>
        <taxon>Pseudomonadota</taxon>
        <taxon>Alphaproteobacteria</taxon>
        <taxon>Sphingomonadales</taxon>
        <taxon>Sphingomonadaceae</taxon>
        <taxon>Sphingomonas</taxon>
    </lineage>
</organism>